<evidence type="ECO:0000313" key="2">
    <source>
        <dbReference type="Proteomes" id="UP000226442"/>
    </source>
</evidence>
<organism evidence="1 2">
    <name type="scientific">Tychonema bourrellyi FEM_GT703</name>
    <dbReference type="NCBI Taxonomy" id="2040638"/>
    <lineage>
        <taxon>Bacteria</taxon>
        <taxon>Bacillati</taxon>
        <taxon>Cyanobacteriota</taxon>
        <taxon>Cyanophyceae</taxon>
        <taxon>Oscillatoriophycideae</taxon>
        <taxon>Oscillatoriales</taxon>
        <taxon>Microcoleaceae</taxon>
        <taxon>Tychonema</taxon>
    </lineage>
</organism>
<accession>A0A2G4F2E4</accession>
<proteinExistence type="predicted"/>
<dbReference type="RefSeq" id="WP_143603724.1">
    <property type="nucleotide sequence ID" value="NZ_NXIB02000036.1"/>
</dbReference>
<sequence length="65" mass="7391">MGHRAWGIGHLLFFITTVNSQQSTVNSQQLTARSNSQIFPCPILEYILRKKNTLHKNLLATPINK</sequence>
<comment type="caution">
    <text evidence="1">The sequence shown here is derived from an EMBL/GenBank/DDBJ whole genome shotgun (WGS) entry which is preliminary data.</text>
</comment>
<reference evidence="1" key="1">
    <citation type="submission" date="2017-10" db="EMBL/GenBank/DDBJ databases">
        <title>Draft genome sequence of the planktic cyanobacteria Tychonema bourrellyi isolated from alpine lentic freshwater.</title>
        <authorList>
            <person name="Tett A."/>
            <person name="Armanini F."/>
            <person name="Asnicar F."/>
            <person name="Boscaini A."/>
            <person name="Pasolli E."/>
            <person name="Zolfo M."/>
            <person name="Donati C."/>
            <person name="Salmaso N."/>
            <person name="Segata N."/>
        </authorList>
    </citation>
    <scope>NUCLEOTIDE SEQUENCE</scope>
    <source>
        <strain evidence="1">FEM_GT703</strain>
    </source>
</reference>
<dbReference type="EMBL" id="NXIB02000036">
    <property type="protein sequence ID" value="PHX55919.1"/>
    <property type="molecule type" value="Genomic_DNA"/>
</dbReference>
<keyword evidence="2" id="KW-1185">Reference proteome</keyword>
<protein>
    <submittedName>
        <fullName evidence="1">Uncharacterized protein</fullName>
    </submittedName>
</protein>
<dbReference type="Proteomes" id="UP000226442">
    <property type="component" value="Unassembled WGS sequence"/>
</dbReference>
<evidence type="ECO:0000313" key="1">
    <source>
        <dbReference type="EMBL" id="PHX55919.1"/>
    </source>
</evidence>
<dbReference type="AlphaFoldDB" id="A0A2G4F2E4"/>
<gene>
    <name evidence="1" type="ORF">CP500_008055</name>
</gene>
<name>A0A2G4F2E4_9CYAN</name>